<evidence type="ECO:0000313" key="2">
    <source>
        <dbReference type="EMBL" id="MFD2673218.1"/>
    </source>
</evidence>
<proteinExistence type="predicted"/>
<feature type="domain" description="NADP-dependent oxidoreductase" evidence="1">
    <location>
        <begin position="17"/>
        <end position="283"/>
    </location>
</feature>
<dbReference type="Proteomes" id="UP001597497">
    <property type="component" value="Unassembled WGS sequence"/>
</dbReference>
<evidence type="ECO:0000313" key="3">
    <source>
        <dbReference type="Proteomes" id="UP001597497"/>
    </source>
</evidence>
<keyword evidence="3" id="KW-1185">Reference proteome</keyword>
<name>A0ABW5RDS2_9BACL</name>
<dbReference type="SUPFAM" id="SSF51430">
    <property type="entry name" value="NAD(P)-linked oxidoreductase"/>
    <property type="match status" value="1"/>
</dbReference>
<comment type="caution">
    <text evidence="2">The sequence shown here is derived from an EMBL/GenBank/DDBJ whole genome shotgun (WGS) entry which is preliminary data.</text>
</comment>
<dbReference type="EMBL" id="JBHUMM010000043">
    <property type="protein sequence ID" value="MFD2673218.1"/>
    <property type="molecule type" value="Genomic_DNA"/>
</dbReference>
<organism evidence="2 3">
    <name type="scientific">Marinicrinis sediminis</name>
    <dbReference type="NCBI Taxonomy" id="1652465"/>
    <lineage>
        <taxon>Bacteria</taxon>
        <taxon>Bacillati</taxon>
        <taxon>Bacillota</taxon>
        <taxon>Bacilli</taxon>
        <taxon>Bacillales</taxon>
        <taxon>Paenibacillaceae</taxon>
    </lineage>
</organism>
<dbReference type="InterPro" id="IPR036812">
    <property type="entry name" value="NAD(P)_OxRdtase_dom_sf"/>
</dbReference>
<evidence type="ECO:0000259" key="1">
    <source>
        <dbReference type="Pfam" id="PF00248"/>
    </source>
</evidence>
<dbReference type="InterPro" id="IPR023210">
    <property type="entry name" value="NADP_OxRdtase_dom"/>
</dbReference>
<dbReference type="RefSeq" id="WP_379930778.1">
    <property type="nucleotide sequence ID" value="NZ_JBHUMM010000043.1"/>
</dbReference>
<dbReference type="PANTHER" id="PTHR43312">
    <property type="entry name" value="D-THREO-ALDOSE 1-DEHYDROGENASE"/>
    <property type="match status" value="1"/>
</dbReference>
<accession>A0ABW5RDS2</accession>
<reference evidence="3" key="1">
    <citation type="journal article" date="2019" name="Int. J. Syst. Evol. Microbiol.">
        <title>The Global Catalogue of Microorganisms (GCM) 10K type strain sequencing project: providing services to taxonomists for standard genome sequencing and annotation.</title>
        <authorList>
            <consortium name="The Broad Institute Genomics Platform"/>
            <consortium name="The Broad Institute Genome Sequencing Center for Infectious Disease"/>
            <person name="Wu L."/>
            <person name="Ma J."/>
        </authorList>
    </citation>
    <scope>NUCLEOTIDE SEQUENCE [LARGE SCALE GENOMIC DNA]</scope>
    <source>
        <strain evidence="3">KCTC 33676</strain>
    </source>
</reference>
<dbReference type="Gene3D" id="3.20.20.100">
    <property type="entry name" value="NADP-dependent oxidoreductase domain"/>
    <property type="match status" value="1"/>
</dbReference>
<dbReference type="InterPro" id="IPR053135">
    <property type="entry name" value="AKR2_Oxidoreductase"/>
</dbReference>
<dbReference type="Pfam" id="PF00248">
    <property type="entry name" value="Aldo_ket_red"/>
    <property type="match status" value="1"/>
</dbReference>
<gene>
    <name evidence="2" type="ORF">ACFSUC_16720</name>
</gene>
<dbReference type="PANTHER" id="PTHR43312:SF1">
    <property type="entry name" value="NADP-DEPENDENT OXIDOREDUCTASE DOMAIN-CONTAINING PROTEIN"/>
    <property type="match status" value="1"/>
</dbReference>
<dbReference type="CDD" id="cd19095">
    <property type="entry name" value="AKR_PA4992-like"/>
    <property type="match status" value="1"/>
</dbReference>
<sequence>MPIPKNQFGKMTKHVTKLGFGAGHIGDPAQMDDRTAEQLLHSVLDEGINLIDTARGYGISEERIGQFISHRRDEYVLSTKVGYGIDGFEDWTGACVEAGVDRALKVMKTDYLDIVHLHSCPVETLKQGDVIEALLKMAEQGKVINAAYSGENEALDWAVQSKAFASIQCSINIADQQSIRQVLPETIAQGLGVIAKRPLANAPWRYSEQPVGEYCETYWLRLKEMGLAPGELSWNELALRFTAFTEGVHTCIVGSSKLSHIREHIANIQKGPLDANLYAAVRQSFEKVGADWKGEI</sequence>
<protein>
    <submittedName>
        <fullName evidence="2">Aldo/keto reductase</fullName>
    </submittedName>
</protein>